<feature type="transmembrane region" description="Helical" evidence="1">
    <location>
        <begin position="47"/>
        <end position="68"/>
    </location>
</feature>
<keyword evidence="4" id="KW-1185">Reference proteome</keyword>
<keyword evidence="1" id="KW-1133">Transmembrane helix</keyword>
<dbReference type="PANTHER" id="PTHR34351">
    <property type="entry name" value="SLR1927 PROTEIN-RELATED"/>
    <property type="match status" value="1"/>
</dbReference>
<feature type="domain" description="DUF58" evidence="2">
    <location>
        <begin position="240"/>
        <end position="377"/>
    </location>
</feature>
<proteinExistence type="predicted"/>
<keyword evidence="1" id="KW-0812">Transmembrane</keyword>
<evidence type="ECO:0000259" key="2">
    <source>
        <dbReference type="Pfam" id="PF01882"/>
    </source>
</evidence>
<comment type="caution">
    <text evidence="3">The sequence shown here is derived from an EMBL/GenBank/DDBJ whole genome shotgun (WGS) entry which is preliminary data.</text>
</comment>
<dbReference type="PANTHER" id="PTHR34351:SF1">
    <property type="entry name" value="SLR1927 PROTEIN"/>
    <property type="match status" value="1"/>
</dbReference>
<organism evidence="3 4">
    <name type="scientific">Aeromicrobium fastidiosum</name>
    <dbReference type="NCBI Taxonomy" id="52699"/>
    <lineage>
        <taxon>Bacteria</taxon>
        <taxon>Bacillati</taxon>
        <taxon>Actinomycetota</taxon>
        <taxon>Actinomycetes</taxon>
        <taxon>Propionibacteriales</taxon>
        <taxon>Nocardioidaceae</taxon>
        <taxon>Aeromicrobium</taxon>
    </lineage>
</organism>
<dbReference type="EMBL" id="SDPP02000004">
    <property type="protein sequence ID" value="KAA1374684.1"/>
    <property type="molecule type" value="Genomic_DNA"/>
</dbReference>
<feature type="transmembrane region" description="Helical" evidence="1">
    <location>
        <begin position="80"/>
        <end position="103"/>
    </location>
</feature>
<accession>A0A641ALA0</accession>
<sequence length="429" mass="46712">MTTTAGVDHRPVTLRVTAARRRLVGLVLDGAAWVESRTERPRAAVRPVTSVVTTTAWTVGALAVTAAISATRLDWVELRVAALFVLALLAVCAVFVLGSHQLVARLDLTRDRVVVGERANGRLVLTNESARRSLPMTIELPVGPAKAAFDLPSLGSKVEHEDLFAIPTSRRAVLTVGPVRTVRADPLALLRREQDLTDQQLLYVHPRTVRIQGSAAGFIRDLEGQTIRKLTDSDVAFHALRAYVPGDDRRYIHWKTTARTGTMMVRQFEETRRSHLLVALSTRLDDYASDEEFELAVSAAGSLGVQAFADDQQISAATSGRHLRAPHAKALLDELSGVDYERNAARLSDVARRLGREVQGASVAVVLCGSVVDPAELRRVRRFLPLDVRTIVVRADVGGEPSIRSIGDVDISTIADLDDLGTAMRRLAA</sequence>
<evidence type="ECO:0000256" key="1">
    <source>
        <dbReference type="SAM" id="Phobius"/>
    </source>
</evidence>
<reference evidence="3" key="1">
    <citation type="submission" date="2019-09" db="EMBL/GenBank/DDBJ databases">
        <authorList>
            <person name="Li J."/>
        </authorList>
    </citation>
    <scope>NUCLEOTIDE SEQUENCE [LARGE SCALE GENOMIC DNA]</scope>
    <source>
        <strain evidence="3">NRBC 14897</strain>
    </source>
</reference>
<dbReference type="Proteomes" id="UP001515100">
    <property type="component" value="Unassembled WGS sequence"/>
</dbReference>
<evidence type="ECO:0000313" key="3">
    <source>
        <dbReference type="EMBL" id="KAA1374684.1"/>
    </source>
</evidence>
<dbReference type="RefSeq" id="WP_129185680.1">
    <property type="nucleotide sequence ID" value="NZ_JAGIOG010000001.1"/>
</dbReference>
<dbReference type="OrthoDB" id="9812729at2"/>
<protein>
    <submittedName>
        <fullName evidence="3">DUF58 domain-containing protein</fullName>
    </submittedName>
</protein>
<keyword evidence="1" id="KW-0472">Membrane</keyword>
<dbReference type="InterPro" id="IPR002881">
    <property type="entry name" value="DUF58"/>
</dbReference>
<dbReference type="AlphaFoldDB" id="A0A641ALA0"/>
<name>A0A641ALA0_9ACTN</name>
<evidence type="ECO:0000313" key="4">
    <source>
        <dbReference type="Proteomes" id="UP001515100"/>
    </source>
</evidence>
<dbReference type="Pfam" id="PF01882">
    <property type="entry name" value="DUF58"/>
    <property type="match status" value="1"/>
</dbReference>
<gene>
    <name evidence="3" type="ORF">ESP62_014930</name>
</gene>